<feature type="non-terminal residue" evidence="1">
    <location>
        <position position="1"/>
    </location>
</feature>
<organism evidence="1">
    <name type="scientific">marine metagenome</name>
    <dbReference type="NCBI Taxonomy" id="408172"/>
    <lineage>
        <taxon>unclassified sequences</taxon>
        <taxon>metagenomes</taxon>
        <taxon>ecological metagenomes</taxon>
    </lineage>
</organism>
<gene>
    <name evidence="1" type="ORF">METZ01_LOCUS469334</name>
</gene>
<evidence type="ECO:0008006" key="2">
    <source>
        <dbReference type="Google" id="ProtNLM"/>
    </source>
</evidence>
<evidence type="ECO:0000313" key="1">
    <source>
        <dbReference type="EMBL" id="SVE16480.1"/>
    </source>
</evidence>
<sequence length="247" mass="28179">LENQKKSNYKVQWWLSAEGNTEGLSEVWLDKFYEPQDVNTMTRDELSALPNLSPIDVAAVLKQQQRGPIKGTFELKNSPGISYYGYKNLRDFIKYSSNKDGKPELHLRWSHLVRTVPITTNPDDEGTITEFSDPSNPEIFTKISTTYGDNFKAGFAYHRYMGEEQLNSGEMLIKGKKFIYINDIFLGAKKKSNSNTDFMVLDNNSGEYKPIKRPKFSIVIGNYTAAFGQGVIFETGDYFSPRRTGFQ</sequence>
<accession>A0A383B9L6</accession>
<name>A0A383B9L6_9ZZZZ</name>
<reference evidence="1" key="1">
    <citation type="submission" date="2018-05" db="EMBL/GenBank/DDBJ databases">
        <authorList>
            <person name="Lanie J.A."/>
            <person name="Ng W.-L."/>
            <person name="Kazmierczak K.M."/>
            <person name="Andrzejewski T.M."/>
            <person name="Davidsen T.M."/>
            <person name="Wayne K.J."/>
            <person name="Tettelin H."/>
            <person name="Glass J.I."/>
            <person name="Rusch D."/>
            <person name="Podicherti R."/>
            <person name="Tsui H.-C.T."/>
            <person name="Winkler M.E."/>
        </authorList>
    </citation>
    <scope>NUCLEOTIDE SEQUENCE</scope>
</reference>
<feature type="non-terminal residue" evidence="1">
    <location>
        <position position="247"/>
    </location>
</feature>
<protein>
    <recommendedName>
        <fullName evidence="2">Helix-hairpin-helix DNA-binding motif class 1 domain-containing protein</fullName>
    </recommendedName>
</protein>
<dbReference type="EMBL" id="UINC01198501">
    <property type="protein sequence ID" value="SVE16480.1"/>
    <property type="molecule type" value="Genomic_DNA"/>
</dbReference>
<dbReference type="AlphaFoldDB" id="A0A383B9L6"/>
<dbReference type="InterPro" id="IPR010994">
    <property type="entry name" value="RuvA_2-like"/>
</dbReference>
<proteinExistence type="predicted"/>
<dbReference type="SUPFAM" id="SSF47781">
    <property type="entry name" value="RuvA domain 2-like"/>
    <property type="match status" value="1"/>
</dbReference>